<dbReference type="Proteomes" id="UP000325849">
    <property type="component" value="Unassembled WGS sequence"/>
</dbReference>
<reference evidence="1 2" key="1">
    <citation type="submission" date="2019-07" db="EMBL/GenBank/DDBJ databases">
        <title>New species of Amycolatopsis and Streptomyces.</title>
        <authorList>
            <person name="Duangmal K."/>
            <person name="Teo W.F.A."/>
            <person name="Lipun K."/>
        </authorList>
    </citation>
    <scope>NUCLEOTIDE SEQUENCE [LARGE SCALE GENOMIC DNA]</scope>
    <source>
        <strain evidence="1 2">NBRC 109810</strain>
    </source>
</reference>
<proteinExistence type="predicted"/>
<evidence type="ECO:0000313" key="1">
    <source>
        <dbReference type="EMBL" id="MPY36677.1"/>
    </source>
</evidence>
<evidence type="ECO:0000313" key="2">
    <source>
        <dbReference type="Proteomes" id="UP000325849"/>
    </source>
</evidence>
<comment type="caution">
    <text evidence="1">The sequence shown here is derived from an EMBL/GenBank/DDBJ whole genome shotgun (WGS) entry which is preliminary data.</text>
</comment>
<dbReference type="RefSeq" id="WP_152894308.1">
    <property type="nucleotide sequence ID" value="NZ_VJZD01000240.1"/>
</dbReference>
<gene>
    <name evidence="1" type="ORF">FNH09_37285</name>
</gene>
<dbReference type="OrthoDB" id="5196941at2"/>
<accession>A0A5N8VN36</accession>
<organism evidence="1 2">
    <name type="scientific">Streptomyces adustus</name>
    <dbReference type="NCBI Taxonomy" id="1609272"/>
    <lineage>
        <taxon>Bacteria</taxon>
        <taxon>Bacillati</taxon>
        <taxon>Actinomycetota</taxon>
        <taxon>Actinomycetes</taxon>
        <taxon>Kitasatosporales</taxon>
        <taxon>Streptomycetaceae</taxon>
        <taxon>Streptomyces</taxon>
    </lineage>
</organism>
<sequence>MDRADLAGRLREAGVPDAFYDIPGVHEVSVQPDAYYFLERAADAWTVGLRQRSRDSVMERFATEAEACAYLYDTLLRALAPPPGPPESLDELLADPEEIQRQAWADFDHRGGARDGG</sequence>
<dbReference type="AlphaFoldDB" id="A0A5N8VN36"/>
<dbReference type="EMBL" id="VJZD01000240">
    <property type="protein sequence ID" value="MPY36677.1"/>
    <property type="molecule type" value="Genomic_DNA"/>
</dbReference>
<protein>
    <submittedName>
        <fullName evidence="1">Uncharacterized protein</fullName>
    </submittedName>
</protein>
<name>A0A5N8VN36_9ACTN</name>
<keyword evidence="2" id="KW-1185">Reference proteome</keyword>